<evidence type="ECO:0000256" key="6">
    <source>
        <dbReference type="SAM" id="MobiDB-lite"/>
    </source>
</evidence>
<reference evidence="9" key="1">
    <citation type="submission" date="2021-01" db="EMBL/GenBank/DDBJ databases">
        <authorList>
            <person name="Corre E."/>
            <person name="Pelletier E."/>
            <person name="Niang G."/>
            <person name="Scheremetjew M."/>
            <person name="Finn R."/>
            <person name="Kale V."/>
            <person name="Holt S."/>
            <person name="Cochrane G."/>
            <person name="Meng A."/>
            <person name="Brown T."/>
            <person name="Cohen L."/>
        </authorList>
    </citation>
    <scope>NUCLEOTIDE SEQUENCE</scope>
    <source>
        <strain evidence="9">PLY429</strain>
    </source>
</reference>
<name>A0A7S1T0B8_9CHLO</name>
<feature type="domain" description="Amino acid transporter transmembrane" evidence="8">
    <location>
        <begin position="30"/>
        <end position="251"/>
    </location>
</feature>
<feature type="transmembrane region" description="Helical" evidence="7">
    <location>
        <begin position="383"/>
        <end position="400"/>
    </location>
</feature>
<evidence type="ECO:0000313" key="9">
    <source>
        <dbReference type="EMBL" id="CAD9213998.1"/>
    </source>
</evidence>
<feature type="compositionally biased region" description="Polar residues" evidence="6">
    <location>
        <begin position="1"/>
        <end position="14"/>
    </location>
</feature>
<feature type="transmembrane region" description="Helical" evidence="7">
    <location>
        <begin position="183"/>
        <end position="201"/>
    </location>
</feature>
<accession>A0A7S1T0B8</accession>
<keyword evidence="3" id="KW-0029">Amino-acid transport</keyword>
<keyword evidence="2 7" id="KW-0812">Transmembrane</keyword>
<gene>
    <name evidence="9" type="ORF">TCHU04912_LOCUS16237</name>
</gene>
<dbReference type="GO" id="GO:0016020">
    <property type="term" value="C:membrane"/>
    <property type="evidence" value="ECO:0007669"/>
    <property type="project" value="UniProtKB-SubCell"/>
</dbReference>
<keyword evidence="4 7" id="KW-1133">Transmembrane helix</keyword>
<keyword evidence="3" id="KW-0813">Transport</keyword>
<dbReference type="InterPro" id="IPR013057">
    <property type="entry name" value="AA_transpt_TM"/>
</dbReference>
<sequence>MADTAVTTRLSQNEASEERPVAGVAPPAAESAWGSVFTLSNTAIGVGVLAFPYAFRLTGLLGGLLLCLVVATLEHFTLQTLVRAAAHYRVTSYQAVVERSFGPAAGQAGALLLSASIVVYLFGSLAAYLILLGDVFPRLLGEVVPTESIWTERWVSVLVPSLLTVLPLCVTRSLGALSSVSSLSVVALAYTTFAICFRSIQHVSQHEAGEAMPLFVFTSESVLALPMMAFAFQCHVTVVQIFVELEPSPSFLRCSPKAISEHSNTDAEEPLLIPAPSSALFTSPARLIGMRGVVTTSMAACVLGYVMVGASGYAAYPNDVASNVLNSFDDSDPMLQVARLLMGVNGIVSYPVNLFPCRQALDHLLVTVLGWSADARGVSERHLPLTAALFGGSLAVALVVTDLGAVFQLVGGTAGAAIMFIVPGLVAMQLARHSSASGVSAPDCDVQQRHHLLGDSSALYDSSSGVVQLSLPAVLRMLPGAFVMLAGGLLLVTTVLQNTVMKGA</sequence>
<evidence type="ECO:0000256" key="1">
    <source>
        <dbReference type="ARBA" id="ARBA00004141"/>
    </source>
</evidence>
<evidence type="ECO:0000256" key="7">
    <source>
        <dbReference type="SAM" id="Phobius"/>
    </source>
</evidence>
<comment type="subcellular location">
    <subcellularLocation>
        <location evidence="1">Membrane</location>
        <topology evidence="1">Multi-pass membrane protein</topology>
    </subcellularLocation>
</comment>
<dbReference type="AlphaFoldDB" id="A0A7S1T0B8"/>
<feature type="transmembrane region" description="Helical" evidence="7">
    <location>
        <begin position="406"/>
        <end position="427"/>
    </location>
</feature>
<protein>
    <recommendedName>
        <fullName evidence="8">Amino acid transporter transmembrane domain-containing protein</fullName>
    </recommendedName>
</protein>
<feature type="region of interest" description="Disordered" evidence="6">
    <location>
        <begin position="1"/>
        <end position="22"/>
    </location>
</feature>
<feature type="transmembrane region" description="Helical" evidence="7">
    <location>
        <begin position="53"/>
        <end position="73"/>
    </location>
</feature>
<dbReference type="PANTHER" id="PTHR22950:SF652">
    <property type="entry name" value="TRANSMEMBRANE AMINO ACID TRANSPORTER FAMILY PROTEIN"/>
    <property type="match status" value="1"/>
</dbReference>
<proteinExistence type="predicted"/>
<evidence type="ECO:0000256" key="4">
    <source>
        <dbReference type="ARBA" id="ARBA00022989"/>
    </source>
</evidence>
<feature type="transmembrane region" description="Helical" evidence="7">
    <location>
        <begin position="109"/>
        <end position="133"/>
    </location>
</feature>
<feature type="transmembrane region" description="Helical" evidence="7">
    <location>
        <begin position="293"/>
        <end position="316"/>
    </location>
</feature>
<keyword evidence="5 7" id="KW-0472">Membrane</keyword>
<feature type="domain" description="Amino acid transporter transmembrane" evidence="8">
    <location>
        <begin position="283"/>
        <end position="436"/>
    </location>
</feature>
<dbReference type="EMBL" id="HBGG01031114">
    <property type="protein sequence ID" value="CAD9213998.1"/>
    <property type="molecule type" value="Transcribed_RNA"/>
</dbReference>
<dbReference type="GO" id="GO:0015179">
    <property type="term" value="F:L-amino acid transmembrane transporter activity"/>
    <property type="evidence" value="ECO:0007669"/>
    <property type="project" value="TreeGrafter"/>
</dbReference>
<organism evidence="9">
    <name type="scientific">Tetraselmis chuii</name>
    <dbReference type="NCBI Taxonomy" id="63592"/>
    <lineage>
        <taxon>Eukaryota</taxon>
        <taxon>Viridiplantae</taxon>
        <taxon>Chlorophyta</taxon>
        <taxon>core chlorophytes</taxon>
        <taxon>Chlorodendrophyceae</taxon>
        <taxon>Chlorodendrales</taxon>
        <taxon>Chlorodendraceae</taxon>
        <taxon>Tetraselmis</taxon>
    </lineage>
</organism>
<evidence type="ECO:0000256" key="5">
    <source>
        <dbReference type="ARBA" id="ARBA00023136"/>
    </source>
</evidence>
<evidence type="ECO:0000256" key="2">
    <source>
        <dbReference type="ARBA" id="ARBA00022692"/>
    </source>
</evidence>
<dbReference type="Pfam" id="PF01490">
    <property type="entry name" value="Aa_trans"/>
    <property type="match status" value="2"/>
</dbReference>
<evidence type="ECO:0000256" key="3">
    <source>
        <dbReference type="ARBA" id="ARBA00022970"/>
    </source>
</evidence>
<feature type="transmembrane region" description="Helical" evidence="7">
    <location>
        <begin position="477"/>
        <end position="496"/>
    </location>
</feature>
<evidence type="ECO:0000259" key="8">
    <source>
        <dbReference type="Pfam" id="PF01490"/>
    </source>
</evidence>
<dbReference type="PANTHER" id="PTHR22950">
    <property type="entry name" value="AMINO ACID TRANSPORTER"/>
    <property type="match status" value="1"/>
</dbReference>